<sequence>MYQSEKEDEEQSPFPEPTTPAPNSPTIHPSPPPAPDGGLEAWTQVLCMHFTFFNSWGVNNSFSIFQQLYTSTLAESASNISWIGSVQTSLLFFMGVFAGRATDAGHFRVVYASGVFLQLLGFFMLSLCHSYWQIFLAQGVCMGLGNGLAFSPGLSVMSSYFVRHRAVAVGLAAAGAATGGLVYPVLIERLLYVHDIGFGWTVRAAGLVMLVTQVPGLALYRPRYKQQQQQDKPPLVDWAAFKEKPLVFFTIAMFLNFWGLYFTFFYLGTFARDRIGMSNTLNLILVLNGVGVIGRIVPSLIGDRITGRLNMLIPISVASAVLIFAWMAVDSVAGLYVFTVFYGLVGGAAQSLFPATATTMTPDVRRTGTRLGMILSVVGFATLTGPAIEGALIQQEGGSYVGAQAFAASAIMLGALFAEACRVAKTGLHLRVKV</sequence>
<proteinExistence type="inferred from homology"/>
<dbReference type="Pfam" id="PF07690">
    <property type="entry name" value="MFS_1"/>
    <property type="match status" value="1"/>
</dbReference>
<feature type="transmembrane region" description="Helical" evidence="4">
    <location>
        <begin position="400"/>
        <end position="421"/>
    </location>
</feature>
<dbReference type="RefSeq" id="XP_024710819.1">
    <property type="nucleotide sequence ID" value="XM_024843467.1"/>
</dbReference>
<feature type="transmembrane region" description="Helical" evidence="4">
    <location>
        <begin position="109"/>
        <end position="125"/>
    </location>
</feature>
<dbReference type="EMBL" id="MSFO01000001">
    <property type="protein sequence ID" value="PLB55517.1"/>
    <property type="molecule type" value="Genomic_DNA"/>
</dbReference>
<dbReference type="GO" id="GO:0016020">
    <property type="term" value="C:membrane"/>
    <property type="evidence" value="ECO:0007669"/>
    <property type="project" value="UniProtKB-SubCell"/>
</dbReference>
<feature type="transmembrane region" description="Helical" evidence="4">
    <location>
        <begin position="166"/>
        <end position="186"/>
    </location>
</feature>
<dbReference type="PROSITE" id="PS50850">
    <property type="entry name" value="MFS"/>
    <property type="match status" value="1"/>
</dbReference>
<evidence type="ECO:0000313" key="7">
    <source>
        <dbReference type="Proteomes" id="UP000234275"/>
    </source>
</evidence>
<evidence type="ECO:0000256" key="2">
    <source>
        <dbReference type="ARBA" id="ARBA00006727"/>
    </source>
</evidence>
<gene>
    <name evidence="6" type="ORF">P170DRAFT_344512</name>
</gene>
<comment type="caution">
    <text evidence="6">The sequence shown here is derived from an EMBL/GenBank/DDBJ whole genome shotgun (WGS) entry which is preliminary data.</text>
</comment>
<evidence type="ECO:0000259" key="5">
    <source>
        <dbReference type="PROSITE" id="PS50850"/>
    </source>
</evidence>
<dbReference type="InterPro" id="IPR020846">
    <property type="entry name" value="MFS_dom"/>
</dbReference>
<feature type="transmembrane region" description="Helical" evidence="4">
    <location>
        <begin position="280"/>
        <end position="297"/>
    </location>
</feature>
<dbReference type="PANTHER" id="PTHR11360:SF130">
    <property type="entry name" value="MAJOR FACILITATOR SUPERFAMILY (MFS) PROFILE DOMAIN-CONTAINING PROTEIN-RELATED"/>
    <property type="match status" value="1"/>
</dbReference>
<feature type="transmembrane region" description="Helical" evidence="4">
    <location>
        <begin position="335"/>
        <end position="357"/>
    </location>
</feature>
<reference evidence="6 7" key="1">
    <citation type="submission" date="2016-12" db="EMBL/GenBank/DDBJ databases">
        <title>The genomes of Aspergillus section Nigri reveals drivers in fungal speciation.</title>
        <authorList>
            <consortium name="DOE Joint Genome Institute"/>
            <person name="Vesth T.C."/>
            <person name="Nybo J."/>
            <person name="Theobald S."/>
            <person name="Brandl J."/>
            <person name="Frisvad J.C."/>
            <person name="Nielsen K.F."/>
            <person name="Lyhne E.K."/>
            <person name="Kogle M.E."/>
            <person name="Kuo A."/>
            <person name="Riley R."/>
            <person name="Clum A."/>
            <person name="Nolan M."/>
            <person name="Lipzen A."/>
            <person name="Salamov A."/>
            <person name="Henrissat B."/>
            <person name="Wiebenga A."/>
            <person name="De Vries R.P."/>
            <person name="Grigoriev I.V."/>
            <person name="Mortensen U.H."/>
            <person name="Andersen M.R."/>
            <person name="Baker S.E."/>
        </authorList>
    </citation>
    <scope>NUCLEOTIDE SEQUENCE [LARGE SCALE GENOMIC DNA]</scope>
    <source>
        <strain evidence="6 7">IBT 23096</strain>
    </source>
</reference>
<keyword evidence="4" id="KW-0812">Transmembrane</keyword>
<dbReference type="GO" id="GO:0022857">
    <property type="term" value="F:transmembrane transporter activity"/>
    <property type="evidence" value="ECO:0007669"/>
    <property type="project" value="InterPro"/>
</dbReference>
<keyword evidence="4" id="KW-0472">Membrane</keyword>
<dbReference type="PANTHER" id="PTHR11360">
    <property type="entry name" value="MONOCARBOXYLATE TRANSPORTER"/>
    <property type="match status" value="1"/>
</dbReference>
<keyword evidence="4" id="KW-1133">Transmembrane helix</keyword>
<dbReference type="VEuPathDB" id="FungiDB:P170DRAFT_344512"/>
<feature type="transmembrane region" description="Helical" evidence="4">
    <location>
        <begin position="369"/>
        <end position="388"/>
    </location>
</feature>
<comment type="similarity">
    <text evidence="2">Belongs to the major facilitator superfamily. Monocarboxylate porter (TC 2.A.1.13) family.</text>
</comment>
<feature type="domain" description="Major facilitator superfamily (MFS) profile" evidence="5">
    <location>
        <begin position="43"/>
        <end position="422"/>
    </location>
</feature>
<feature type="transmembrane region" description="Helical" evidence="4">
    <location>
        <begin position="198"/>
        <end position="220"/>
    </location>
</feature>
<dbReference type="AlphaFoldDB" id="A0A2I2GRL0"/>
<comment type="subcellular location">
    <subcellularLocation>
        <location evidence="1">Membrane</location>
        <topology evidence="1">Multi-pass membrane protein</topology>
    </subcellularLocation>
</comment>
<dbReference type="InterPro" id="IPR050327">
    <property type="entry name" value="Proton-linked_MCT"/>
</dbReference>
<evidence type="ECO:0000313" key="6">
    <source>
        <dbReference type="EMBL" id="PLB55517.1"/>
    </source>
</evidence>
<protein>
    <submittedName>
        <fullName evidence="6">MFS general substrate transporter</fullName>
    </submittedName>
</protein>
<dbReference type="GeneID" id="36551167"/>
<dbReference type="Gene3D" id="1.20.1250.20">
    <property type="entry name" value="MFS general substrate transporter like domains"/>
    <property type="match status" value="1"/>
</dbReference>
<evidence type="ECO:0000256" key="3">
    <source>
        <dbReference type="SAM" id="MobiDB-lite"/>
    </source>
</evidence>
<dbReference type="InterPro" id="IPR011701">
    <property type="entry name" value="MFS"/>
</dbReference>
<evidence type="ECO:0000256" key="1">
    <source>
        <dbReference type="ARBA" id="ARBA00004141"/>
    </source>
</evidence>
<dbReference type="InterPro" id="IPR036259">
    <property type="entry name" value="MFS_trans_sf"/>
</dbReference>
<feature type="transmembrane region" description="Helical" evidence="4">
    <location>
        <begin position="246"/>
        <end position="268"/>
    </location>
</feature>
<evidence type="ECO:0000256" key="4">
    <source>
        <dbReference type="SAM" id="Phobius"/>
    </source>
</evidence>
<name>A0A2I2GRL0_9EURO</name>
<accession>A0A2I2GRL0</accession>
<feature type="compositionally biased region" description="Pro residues" evidence="3">
    <location>
        <begin position="14"/>
        <end position="34"/>
    </location>
</feature>
<dbReference type="SUPFAM" id="SSF103473">
    <property type="entry name" value="MFS general substrate transporter"/>
    <property type="match status" value="1"/>
</dbReference>
<feature type="region of interest" description="Disordered" evidence="3">
    <location>
        <begin position="1"/>
        <end position="34"/>
    </location>
</feature>
<feature type="compositionally biased region" description="Acidic residues" evidence="3">
    <location>
        <begin position="1"/>
        <end position="11"/>
    </location>
</feature>
<dbReference type="Proteomes" id="UP000234275">
    <property type="component" value="Unassembled WGS sequence"/>
</dbReference>
<feature type="transmembrane region" description="Helical" evidence="4">
    <location>
        <begin position="131"/>
        <end position="154"/>
    </location>
</feature>
<keyword evidence="7" id="KW-1185">Reference proteome</keyword>
<organism evidence="6 7">
    <name type="scientific">Aspergillus steynii IBT 23096</name>
    <dbReference type="NCBI Taxonomy" id="1392250"/>
    <lineage>
        <taxon>Eukaryota</taxon>
        <taxon>Fungi</taxon>
        <taxon>Dikarya</taxon>
        <taxon>Ascomycota</taxon>
        <taxon>Pezizomycotina</taxon>
        <taxon>Eurotiomycetes</taxon>
        <taxon>Eurotiomycetidae</taxon>
        <taxon>Eurotiales</taxon>
        <taxon>Aspergillaceae</taxon>
        <taxon>Aspergillus</taxon>
        <taxon>Aspergillus subgen. Circumdati</taxon>
    </lineage>
</organism>
<dbReference type="OrthoDB" id="6499973at2759"/>
<feature type="transmembrane region" description="Helical" evidence="4">
    <location>
        <begin position="309"/>
        <end position="329"/>
    </location>
</feature>